<keyword evidence="3" id="KW-1185">Reference proteome</keyword>
<reference evidence="2 3" key="1">
    <citation type="submission" date="2019-10" db="EMBL/GenBank/DDBJ databases">
        <title>Genome diversity of Sutterella seckii.</title>
        <authorList>
            <person name="Chaplin A.V."/>
            <person name="Sokolova S.R."/>
            <person name="Mosin K.A."/>
            <person name="Ivanova E.L."/>
            <person name="Kochetkova T.O."/>
            <person name="Goltsov A.Y."/>
            <person name="Trofimov D.Y."/>
            <person name="Efimov B.A."/>
        </authorList>
    </citation>
    <scope>NUCLEOTIDE SEQUENCE [LARGE SCALE GENOMIC DNA]</scope>
    <source>
        <strain evidence="2 3">ASD3426</strain>
    </source>
</reference>
<dbReference type="EMBL" id="WEHW01000026">
    <property type="protein sequence ID" value="KAB7650887.1"/>
    <property type="molecule type" value="Genomic_DNA"/>
</dbReference>
<gene>
    <name evidence="2" type="ORF">GBM96_07520</name>
</gene>
<sequence>MMKKSLILGASGAILLLSGCVGTLPPVQNPNAVAVSASPAAMKAAITRAADLRQWRIVEEKPGLVRLAYPGTAKAEHFEMIADVEYTKKGYSVEYVSSRGLNAGPCQDNPKQTCVHRNVNKWLQNLSSDILRGIR</sequence>
<dbReference type="AlphaFoldDB" id="A0AAI9SCS8"/>
<organism evidence="2 3">
    <name type="scientific">Sutterella seckii</name>
    <dbReference type="NCBI Taxonomy" id="1944635"/>
    <lineage>
        <taxon>Bacteria</taxon>
        <taxon>Pseudomonadati</taxon>
        <taxon>Pseudomonadota</taxon>
        <taxon>Betaproteobacteria</taxon>
        <taxon>Burkholderiales</taxon>
        <taxon>Sutterellaceae</taxon>
        <taxon>Sutterella</taxon>
    </lineage>
</organism>
<dbReference type="RefSeq" id="WP_139687454.1">
    <property type="nucleotide sequence ID" value="NZ_WEHW01000026.1"/>
</dbReference>
<name>A0AAI9SCS8_9BURK</name>
<evidence type="ECO:0000256" key="1">
    <source>
        <dbReference type="SAM" id="SignalP"/>
    </source>
</evidence>
<dbReference type="PROSITE" id="PS51257">
    <property type="entry name" value="PROKAR_LIPOPROTEIN"/>
    <property type="match status" value="1"/>
</dbReference>
<feature type="chain" id="PRO_5042508219" description="Lipoprotein" evidence="1">
    <location>
        <begin position="24"/>
        <end position="135"/>
    </location>
</feature>
<proteinExistence type="predicted"/>
<dbReference type="Proteomes" id="UP000469462">
    <property type="component" value="Unassembled WGS sequence"/>
</dbReference>
<keyword evidence="1" id="KW-0732">Signal</keyword>
<evidence type="ECO:0000313" key="3">
    <source>
        <dbReference type="Proteomes" id="UP000469462"/>
    </source>
</evidence>
<feature type="signal peptide" evidence="1">
    <location>
        <begin position="1"/>
        <end position="23"/>
    </location>
</feature>
<evidence type="ECO:0000313" key="2">
    <source>
        <dbReference type="EMBL" id="KAB7650887.1"/>
    </source>
</evidence>
<comment type="caution">
    <text evidence="2">The sequence shown here is derived from an EMBL/GenBank/DDBJ whole genome shotgun (WGS) entry which is preliminary data.</text>
</comment>
<evidence type="ECO:0008006" key="4">
    <source>
        <dbReference type="Google" id="ProtNLM"/>
    </source>
</evidence>
<accession>A0AAI9SCS8</accession>
<protein>
    <recommendedName>
        <fullName evidence="4">Lipoprotein</fullName>
    </recommendedName>
</protein>